<evidence type="ECO:0000313" key="9">
    <source>
        <dbReference type="Proteomes" id="UP000812270"/>
    </source>
</evidence>
<protein>
    <recommendedName>
        <fullName evidence="5">RNA polymerase sigma factor</fullName>
    </recommendedName>
</protein>
<dbReference type="NCBIfam" id="TIGR02937">
    <property type="entry name" value="sigma70-ECF"/>
    <property type="match status" value="1"/>
</dbReference>
<organism evidence="8 9">
    <name type="scientific">Pinibacter aurantiacus</name>
    <dbReference type="NCBI Taxonomy" id="2851599"/>
    <lineage>
        <taxon>Bacteria</taxon>
        <taxon>Pseudomonadati</taxon>
        <taxon>Bacteroidota</taxon>
        <taxon>Chitinophagia</taxon>
        <taxon>Chitinophagales</taxon>
        <taxon>Chitinophagaceae</taxon>
        <taxon>Pinibacter</taxon>
    </lineage>
</organism>
<evidence type="ECO:0000256" key="5">
    <source>
        <dbReference type="RuleBase" id="RU000716"/>
    </source>
</evidence>
<dbReference type="InterPro" id="IPR000838">
    <property type="entry name" value="RNA_pol_sigma70_ECF_CS"/>
</dbReference>
<evidence type="ECO:0000313" key="8">
    <source>
        <dbReference type="EMBL" id="MBV4356398.1"/>
    </source>
</evidence>
<feature type="domain" description="RNA polymerase sigma factor 70 region 4 type 2" evidence="7">
    <location>
        <begin position="134"/>
        <end position="181"/>
    </location>
</feature>
<dbReference type="GO" id="GO:0016987">
    <property type="term" value="F:sigma factor activity"/>
    <property type="evidence" value="ECO:0007669"/>
    <property type="project" value="UniProtKB-KW"/>
</dbReference>
<evidence type="ECO:0000256" key="4">
    <source>
        <dbReference type="ARBA" id="ARBA00023163"/>
    </source>
</evidence>
<dbReference type="PROSITE" id="PS01063">
    <property type="entry name" value="SIGMA70_ECF"/>
    <property type="match status" value="1"/>
</dbReference>
<evidence type="ECO:0000256" key="1">
    <source>
        <dbReference type="ARBA" id="ARBA00023015"/>
    </source>
</evidence>
<dbReference type="InterPro" id="IPR013249">
    <property type="entry name" value="RNA_pol_sigma70_r4_t2"/>
</dbReference>
<dbReference type="Pfam" id="PF08281">
    <property type="entry name" value="Sigma70_r4_2"/>
    <property type="match status" value="1"/>
</dbReference>
<dbReference type="AlphaFoldDB" id="A0A9E2S7I2"/>
<keyword evidence="2 5" id="KW-0731">Sigma factor</keyword>
<dbReference type="GO" id="GO:0003677">
    <property type="term" value="F:DNA binding"/>
    <property type="evidence" value="ECO:0007669"/>
    <property type="project" value="UniProtKB-KW"/>
</dbReference>
<sequence length="202" mass="23450">MEEKPVFNDHQTYSEKELYARIADGDEQAFLLLFKTFSPMIRPFTRKITNSEADAEDVIQEVFVRIWLYRDRFTEIENLKSWIFTVTANECMRYMRQKLTYERKTDELVHRQPSPENNTPLEYAQLNQISRFVKEAVEGMPAQRKKIYSLSRDHGMKPAAIAAALSLSVGTVKNVLSRALNDIRDHLVASGISLSVMLFLLR</sequence>
<keyword evidence="4 5" id="KW-0804">Transcription</keyword>
<evidence type="ECO:0000256" key="3">
    <source>
        <dbReference type="ARBA" id="ARBA00023125"/>
    </source>
</evidence>
<proteinExistence type="inferred from homology"/>
<dbReference type="InterPro" id="IPR007627">
    <property type="entry name" value="RNA_pol_sigma70_r2"/>
</dbReference>
<keyword evidence="1 5" id="KW-0805">Transcription regulation</keyword>
<gene>
    <name evidence="8" type="ORF">KTO63_04500</name>
</gene>
<dbReference type="InterPro" id="IPR039425">
    <property type="entry name" value="RNA_pol_sigma-70-like"/>
</dbReference>
<dbReference type="RefSeq" id="WP_217789977.1">
    <property type="nucleotide sequence ID" value="NZ_JAHSPG010000002.1"/>
</dbReference>
<reference evidence="8" key="1">
    <citation type="submission" date="2021-06" db="EMBL/GenBank/DDBJ databases">
        <authorList>
            <person name="Huq M.A."/>
        </authorList>
    </citation>
    <scope>NUCLEOTIDE SEQUENCE</scope>
    <source>
        <strain evidence="8">MAH-26</strain>
    </source>
</reference>
<evidence type="ECO:0000259" key="7">
    <source>
        <dbReference type="Pfam" id="PF08281"/>
    </source>
</evidence>
<dbReference type="EMBL" id="JAHSPG010000002">
    <property type="protein sequence ID" value="MBV4356398.1"/>
    <property type="molecule type" value="Genomic_DNA"/>
</dbReference>
<dbReference type="PANTHER" id="PTHR43133:SF46">
    <property type="entry name" value="RNA POLYMERASE SIGMA-70 FACTOR ECF SUBFAMILY"/>
    <property type="match status" value="1"/>
</dbReference>
<dbReference type="PANTHER" id="PTHR43133">
    <property type="entry name" value="RNA POLYMERASE ECF-TYPE SIGMA FACTO"/>
    <property type="match status" value="1"/>
</dbReference>
<dbReference type="Proteomes" id="UP000812270">
    <property type="component" value="Unassembled WGS sequence"/>
</dbReference>
<evidence type="ECO:0000256" key="2">
    <source>
        <dbReference type="ARBA" id="ARBA00023082"/>
    </source>
</evidence>
<keyword evidence="9" id="KW-1185">Reference proteome</keyword>
<dbReference type="InterPro" id="IPR014284">
    <property type="entry name" value="RNA_pol_sigma-70_dom"/>
</dbReference>
<dbReference type="Pfam" id="PF04542">
    <property type="entry name" value="Sigma70_r2"/>
    <property type="match status" value="1"/>
</dbReference>
<evidence type="ECO:0000259" key="6">
    <source>
        <dbReference type="Pfam" id="PF04542"/>
    </source>
</evidence>
<name>A0A9E2S7I2_9BACT</name>
<comment type="caution">
    <text evidence="8">The sequence shown here is derived from an EMBL/GenBank/DDBJ whole genome shotgun (WGS) entry which is preliminary data.</text>
</comment>
<dbReference type="GO" id="GO:0006352">
    <property type="term" value="P:DNA-templated transcription initiation"/>
    <property type="evidence" value="ECO:0007669"/>
    <property type="project" value="InterPro"/>
</dbReference>
<comment type="similarity">
    <text evidence="5">Belongs to the sigma-70 factor family. ECF subfamily.</text>
</comment>
<feature type="domain" description="RNA polymerase sigma-70 region 2" evidence="6">
    <location>
        <begin position="33"/>
        <end position="98"/>
    </location>
</feature>
<accession>A0A9E2S7I2</accession>
<keyword evidence="3 5" id="KW-0238">DNA-binding</keyword>